<keyword evidence="6" id="KW-1185">Reference proteome</keyword>
<dbReference type="AlphaFoldDB" id="W1NWE2"/>
<dbReference type="OrthoDB" id="340227at2759"/>
<protein>
    <recommendedName>
        <fullName evidence="4">HTH La-type RNA-binding domain-containing protein</fullName>
    </recommendedName>
</protein>
<dbReference type="InterPro" id="IPR006607">
    <property type="entry name" value="DM15"/>
</dbReference>
<feature type="region of interest" description="Disordered" evidence="3">
    <location>
        <begin position="477"/>
        <end position="567"/>
    </location>
</feature>
<feature type="compositionally biased region" description="Acidic residues" evidence="3">
    <location>
        <begin position="632"/>
        <end position="641"/>
    </location>
</feature>
<feature type="compositionally biased region" description="Basic and acidic residues" evidence="3">
    <location>
        <begin position="617"/>
        <end position="631"/>
    </location>
</feature>
<dbReference type="InterPro" id="IPR045180">
    <property type="entry name" value="La_dom_prot"/>
</dbReference>
<dbReference type="SMART" id="SM00684">
    <property type="entry name" value="DM15"/>
    <property type="match status" value="3"/>
</dbReference>
<feature type="region of interest" description="Disordered" evidence="3">
    <location>
        <begin position="694"/>
        <end position="784"/>
    </location>
</feature>
<dbReference type="PANTHER" id="PTHR22792:SF101">
    <property type="entry name" value="LA-RELATED PROTEIN 1A"/>
    <property type="match status" value="1"/>
</dbReference>
<dbReference type="HOGENOM" id="CLU_336291_0_0_1"/>
<feature type="region of interest" description="Disordered" evidence="3">
    <location>
        <begin position="997"/>
        <end position="1032"/>
    </location>
</feature>
<evidence type="ECO:0000259" key="4">
    <source>
        <dbReference type="PROSITE" id="PS50961"/>
    </source>
</evidence>
<dbReference type="EMBL" id="KI395058">
    <property type="protein sequence ID" value="ERM99004.1"/>
    <property type="molecule type" value="Genomic_DNA"/>
</dbReference>
<feature type="compositionally biased region" description="Polar residues" evidence="3">
    <location>
        <begin position="817"/>
        <end position="828"/>
    </location>
</feature>
<dbReference type="OMA" id="FRQEIFQ"/>
<evidence type="ECO:0000313" key="6">
    <source>
        <dbReference type="Proteomes" id="UP000017836"/>
    </source>
</evidence>
<gene>
    <name evidence="5" type="ORF">AMTR_s00101p00028940</name>
</gene>
<dbReference type="InterPro" id="IPR006630">
    <property type="entry name" value="La_HTH"/>
</dbReference>
<reference evidence="6" key="1">
    <citation type="journal article" date="2013" name="Science">
        <title>The Amborella genome and the evolution of flowering plants.</title>
        <authorList>
            <consortium name="Amborella Genome Project"/>
        </authorList>
    </citation>
    <scope>NUCLEOTIDE SEQUENCE [LARGE SCALE GENOMIC DNA]</scope>
</reference>
<accession>W1NWE2</accession>
<feature type="compositionally biased region" description="Pro residues" evidence="3">
    <location>
        <begin position="116"/>
        <end position="128"/>
    </location>
</feature>
<evidence type="ECO:0000313" key="5">
    <source>
        <dbReference type="EMBL" id="ERM99004.1"/>
    </source>
</evidence>
<feature type="region of interest" description="Disordered" evidence="3">
    <location>
        <begin position="40"/>
        <end position="174"/>
    </location>
</feature>
<sequence length="1032" mass="114009">MVEPDSIAVAVENRALTLKPSYETLDAASGTEIEGEIRVSQCGGDSIEREEKGGSETGGARAEREEKGGSKGGGFVWKKQSEKPGEFQVMGAEAWPALTDARPKTMEGSKPGGHVVPPPVQGPVPPQRPSQKPDGYGNPNTFGGHAPPHHQKPGSKRNNPPANGASHFPPPPPPMSYPAPVSTVFPMVVQPSHMPVHEYVFPPCPPPQLIANPEPHMGSSALEIPLKGFTAPPQGGSIDATRNFQPLPRGDSNAYSGNYGRRNHPQEPGAGGRYNHSWRHHRGFNPRENMNMQQGHGPRNFVRSPQPPPPIPPFIGSVSGFMNGPGFHAPPMYFLHAPPPDPMRAPRYFPHPTPPGVVMLAPETHQLRANVVKQIEYYFSVDNLCRDFFLRSKMDDQGWVPISIIANFNRVKKMTTNIPFILDALRNSDEVELQGDKIRKRHDGPSWHLPPDHCKSILSNYAPQGPVDGKAADHLKYEQPEEVSSTSESHNADLHPPEHTSENASESPNEDMPAGESCVTKNLGGGAANGFSDKDTLESNPDHKNINMNNGIGLGNSEGNGNASGDFDPKIQNVVMASESVPAIPKRGGLSTAFAEATTFREEQSTFLLDEELELEHASRKDHLSPGKRADEEEDDTDVNDQDVQRLVIVTQNIKLSEGDRADARESAVISNELVTAINDGLYFYEQELQASRSGGGKRSQFGIETRDGDHRSTGPNPGLSGSKLNQGFGGYHGLEETGHSNSRRRNKGSNKSHTLHNQRLFPSNLRNQNIGRNNRQGIISESPPSTSIGFFFGSTPPESHCLTSSKLSASPHGVHSGSNTVTGSSPPVGSMPKSFPPFQHPSHQLLEANGFKQQKYLKFYKRCLTERKRLGIGCSEEMNTLYRFWSYFLRSMFVRSMYNDFRKLALEDAAAKYNYGAECLFRFYSYGLEKKFRDDLYEDFEQLTLDFYKKGNLYGLEKYWAFHHYRKDKKPLKKHPDLEKLLKEEYRNLDAFRAKERAAKEGSSSGSNSKDKENEVPPSFKEANCAGEFEA</sequence>
<feature type="domain" description="HTH La-type RNA-binding" evidence="4">
    <location>
        <begin position="361"/>
        <end position="450"/>
    </location>
</feature>
<dbReference type="Gramene" id="ERM99004">
    <property type="protein sequence ID" value="ERM99004"/>
    <property type="gene ID" value="AMTR_s00101p00028940"/>
</dbReference>
<feature type="region of interest" description="Disordered" evidence="3">
    <location>
        <begin position="236"/>
        <end position="273"/>
    </location>
</feature>
<feature type="compositionally biased region" description="Low complexity" evidence="3">
    <location>
        <begin position="767"/>
        <end position="780"/>
    </location>
</feature>
<dbReference type="PROSITE" id="PS50961">
    <property type="entry name" value="HTH_LA"/>
    <property type="match status" value="1"/>
</dbReference>
<feature type="compositionally biased region" description="Basic residues" evidence="3">
    <location>
        <begin position="742"/>
        <end position="757"/>
    </location>
</feature>
<evidence type="ECO:0000256" key="2">
    <source>
        <dbReference type="PROSITE-ProRule" id="PRU00332"/>
    </source>
</evidence>
<evidence type="ECO:0000256" key="3">
    <source>
        <dbReference type="SAM" id="MobiDB-lite"/>
    </source>
</evidence>
<dbReference type="GO" id="GO:0000339">
    <property type="term" value="F:RNA cap binding"/>
    <property type="evidence" value="ECO:0007669"/>
    <property type="project" value="InterPro"/>
</dbReference>
<organism evidence="5 6">
    <name type="scientific">Amborella trichopoda</name>
    <dbReference type="NCBI Taxonomy" id="13333"/>
    <lineage>
        <taxon>Eukaryota</taxon>
        <taxon>Viridiplantae</taxon>
        <taxon>Streptophyta</taxon>
        <taxon>Embryophyta</taxon>
        <taxon>Tracheophyta</taxon>
        <taxon>Spermatophyta</taxon>
        <taxon>Magnoliopsida</taxon>
        <taxon>Amborellales</taxon>
        <taxon>Amborellaceae</taxon>
        <taxon>Amborella</taxon>
    </lineage>
</organism>
<dbReference type="PANTHER" id="PTHR22792">
    <property type="entry name" value="LUPUS LA PROTEIN-RELATED"/>
    <property type="match status" value="1"/>
</dbReference>
<dbReference type="Proteomes" id="UP000017836">
    <property type="component" value="Unassembled WGS sequence"/>
</dbReference>
<proteinExistence type="predicted"/>
<dbReference type="GO" id="GO:0048255">
    <property type="term" value="P:mRNA stabilization"/>
    <property type="evidence" value="ECO:0007669"/>
    <property type="project" value="InterPro"/>
</dbReference>
<evidence type="ECO:0000256" key="1">
    <source>
        <dbReference type="ARBA" id="ARBA00022884"/>
    </source>
</evidence>
<dbReference type="Gene3D" id="1.10.10.10">
    <property type="entry name" value="Winged helix-like DNA-binding domain superfamily/Winged helix DNA-binding domain"/>
    <property type="match status" value="1"/>
</dbReference>
<dbReference type="SUPFAM" id="SSF46785">
    <property type="entry name" value="Winged helix' DNA-binding domain"/>
    <property type="match status" value="1"/>
</dbReference>
<feature type="region of interest" description="Disordered" evidence="3">
    <location>
        <begin position="617"/>
        <end position="642"/>
    </location>
</feature>
<dbReference type="FunFam" id="1.10.10.10:FF:000131">
    <property type="entry name" value="la-related protein 1B isoform X2"/>
    <property type="match status" value="1"/>
</dbReference>
<dbReference type="eggNOG" id="KOG2590">
    <property type="taxonomic scope" value="Eukaryota"/>
</dbReference>
<dbReference type="STRING" id="13333.W1NWE2"/>
<keyword evidence="1 2" id="KW-0694">RNA-binding</keyword>
<dbReference type="InterPro" id="IPR036388">
    <property type="entry name" value="WH-like_DNA-bd_sf"/>
</dbReference>
<dbReference type="SMART" id="SM00715">
    <property type="entry name" value="LA"/>
    <property type="match status" value="1"/>
</dbReference>
<name>W1NWE2_AMBTC</name>
<dbReference type="Pfam" id="PF05383">
    <property type="entry name" value="La"/>
    <property type="match status" value="1"/>
</dbReference>
<feature type="compositionally biased region" description="Basic and acidic residues" evidence="3">
    <location>
        <begin position="490"/>
        <end position="501"/>
    </location>
</feature>
<dbReference type="Pfam" id="PF21071">
    <property type="entry name" value="LARP1_HEAT"/>
    <property type="match status" value="1"/>
</dbReference>
<feature type="compositionally biased region" description="Basic and acidic residues" evidence="3">
    <location>
        <begin position="532"/>
        <end position="545"/>
    </location>
</feature>
<dbReference type="InterPro" id="IPR036390">
    <property type="entry name" value="WH_DNA-bd_sf"/>
</dbReference>
<dbReference type="GO" id="GO:0003723">
    <property type="term" value="F:RNA binding"/>
    <property type="evidence" value="ECO:0000318"/>
    <property type="project" value="GO_Central"/>
</dbReference>
<dbReference type="CDD" id="cd07323">
    <property type="entry name" value="LAM"/>
    <property type="match status" value="1"/>
</dbReference>
<feature type="region of interest" description="Disordered" evidence="3">
    <location>
        <begin position="803"/>
        <end position="830"/>
    </location>
</feature>
<dbReference type="KEGG" id="atr:18427037"/>